<dbReference type="Pfam" id="PF00078">
    <property type="entry name" value="RVT_1"/>
    <property type="match status" value="1"/>
</dbReference>
<dbReference type="AlphaFoldDB" id="A0A7K7V395"/>
<accession>A0A7K7V395</accession>
<gene>
    <name evidence="2" type="primary">Pol_1</name>
    <name evidence="2" type="ORF">EUDELE_R14710</name>
</gene>
<feature type="domain" description="Reverse transcriptase" evidence="1">
    <location>
        <begin position="1"/>
        <end position="132"/>
    </location>
</feature>
<dbReference type="PANTHER" id="PTHR47027">
    <property type="entry name" value="REVERSE TRANSCRIPTASE DOMAIN-CONTAINING PROTEIN"/>
    <property type="match status" value="1"/>
</dbReference>
<dbReference type="OrthoDB" id="9902985at2759"/>
<dbReference type="InterPro" id="IPR000477">
    <property type="entry name" value="RT_dom"/>
</dbReference>
<dbReference type="PANTHER" id="PTHR47027:SF20">
    <property type="entry name" value="REVERSE TRANSCRIPTASE-LIKE PROTEIN WITH RNA-DIRECTED DNA POLYMERASE DOMAIN"/>
    <property type="match status" value="1"/>
</dbReference>
<evidence type="ECO:0000313" key="2">
    <source>
        <dbReference type="EMBL" id="NXA35468.1"/>
    </source>
</evidence>
<comment type="caution">
    <text evidence="2">The sequence shown here is derived from an EMBL/GenBank/DDBJ whole genome shotgun (WGS) entry which is preliminary data.</text>
</comment>
<keyword evidence="3" id="KW-1185">Reference proteome</keyword>
<feature type="non-terminal residue" evidence="2">
    <location>
        <position position="132"/>
    </location>
</feature>
<evidence type="ECO:0000259" key="1">
    <source>
        <dbReference type="PROSITE" id="PS50878"/>
    </source>
</evidence>
<protein>
    <submittedName>
        <fullName evidence="2">POLR protein</fullName>
    </submittedName>
</protein>
<dbReference type="Proteomes" id="UP000533954">
    <property type="component" value="Unassembled WGS sequence"/>
</dbReference>
<proteinExistence type="predicted"/>
<name>A0A7K7V395_EUDEL</name>
<organism evidence="2 3">
    <name type="scientific">Eudromia elegans</name>
    <name type="common">Elegant crested-tinamou</name>
    <dbReference type="NCBI Taxonomy" id="8805"/>
    <lineage>
        <taxon>Eukaryota</taxon>
        <taxon>Metazoa</taxon>
        <taxon>Chordata</taxon>
        <taxon>Craniata</taxon>
        <taxon>Vertebrata</taxon>
        <taxon>Euteleostomi</taxon>
        <taxon>Archelosauria</taxon>
        <taxon>Archosauria</taxon>
        <taxon>Dinosauria</taxon>
        <taxon>Saurischia</taxon>
        <taxon>Theropoda</taxon>
        <taxon>Coelurosauria</taxon>
        <taxon>Aves</taxon>
        <taxon>Palaeognathae</taxon>
        <taxon>Tinamiformes</taxon>
        <taxon>Tinamidae</taxon>
        <taxon>Eudromia</taxon>
    </lineage>
</organism>
<sequence>KALDTAGHHHIFQVLGQKGVDKHIIDIIRDLYTNCGTTVEVQNQHTREIKSLGGVKQGEPPSPILFTLALDPLLCNLEKKGLGIKCGEQLVTSLAFANDLLLLSDSWDCMEHNIEVLEYFCHPTGLWVQASK</sequence>
<reference evidence="2 3" key="1">
    <citation type="submission" date="2019-09" db="EMBL/GenBank/DDBJ databases">
        <title>Bird 10,000 Genomes (B10K) Project - Family phase.</title>
        <authorList>
            <person name="Zhang G."/>
        </authorList>
    </citation>
    <scope>NUCLEOTIDE SEQUENCE [LARGE SCALE GENOMIC DNA]</scope>
    <source>
        <strain evidence="2">B10K-LSUMZ-16893</strain>
    </source>
</reference>
<dbReference type="PROSITE" id="PS50878">
    <property type="entry name" value="RT_POL"/>
    <property type="match status" value="1"/>
</dbReference>
<dbReference type="EMBL" id="VZSX01000036">
    <property type="protein sequence ID" value="NXA35468.1"/>
    <property type="molecule type" value="Genomic_DNA"/>
</dbReference>
<evidence type="ECO:0000313" key="3">
    <source>
        <dbReference type="Proteomes" id="UP000533954"/>
    </source>
</evidence>
<feature type="non-terminal residue" evidence="2">
    <location>
        <position position="1"/>
    </location>
</feature>